<evidence type="ECO:0000259" key="9">
    <source>
        <dbReference type="Pfam" id="PF04138"/>
    </source>
</evidence>
<gene>
    <name evidence="10" type="primary">yfdG</name>
    <name evidence="10" type="ORF">PS723_02555</name>
</gene>
<protein>
    <recommendedName>
        <fullName evidence="7">Bactoprenol-linked glucose translocase</fullName>
    </recommendedName>
</protein>
<accession>A0A5E7C6Q3</accession>
<dbReference type="InterPro" id="IPR051401">
    <property type="entry name" value="GtrA_CellWall_Glycosyl"/>
</dbReference>
<evidence type="ECO:0000313" key="10">
    <source>
        <dbReference type="EMBL" id="VVN99925.1"/>
    </source>
</evidence>
<feature type="transmembrane region" description="Helical" evidence="8">
    <location>
        <begin position="12"/>
        <end position="34"/>
    </location>
</feature>
<evidence type="ECO:0000256" key="8">
    <source>
        <dbReference type="SAM" id="Phobius"/>
    </source>
</evidence>
<feature type="domain" description="GtrA/DPMS transmembrane" evidence="9">
    <location>
        <begin position="12"/>
        <end position="121"/>
    </location>
</feature>
<keyword evidence="4 8" id="KW-1133">Transmembrane helix</keyword>
<dbReference type="Pfam" id="PF04138">
    <property type="entry name" value="GtrA_DPMS_TM"/>
    <property type="match status" value="1"/>
</dbReference>
<feature type="transmembrane region" description="Helical" evidence="8">
    <location>
        <begin position="71"/>
        <end position="89"/>
    </location>
</feature>
<evidence type="ECO:0000256" key="7">
    <source>
        <dbReference type="PIRNR" id="PIRNR006298"/>
    </source>
</evidence>
<evidence type="ECO:0000256" key="5">
    <source>
        <dbReference type="ARBA" id="ARBA00023136"/>
    </source>
</evidence>
<comment type="function">
    <text evidence="6 7">Involved in O antigen modification. Involved in the translocation of bactoprenol-linked glucose across the cytoplasmic membrane.</text>
</comment>
<evidence type="ECO:0000256" key="1">
    <source>
        <dbReference type="ARBA" id="ARBA00004141"/>
    </source>
</evidence>
<organism evidence="10 11">
    <name type="scientific">Pseudomonas fluorescens</name>
    <dbReference type="NCBI Taxonomy" id="294"/>
    <lineage>
        <taxon>Bacteria</taxon>
        <taxon>Pseudomonadati</taxon>
        <taxon>Pseudomonadota</taxon>
        <taxon>Gammaproteobacteria</taxon>
        <taxon>Pseudomonadales</taxon>
        <taxon>Pseudomonadaceae</taxon>
        <taxon>Pseudomonas</taxon>
    </lineage>
</organism>
<dbReference type="PANTHER" id="PTHR38459:SF1">
    <property type="entry name" value="PROPHAGE BACTOPRENOL-LINKED GLUCOSE TRANSLOCASE HOMOLOG"/>
    <property type="match status" value="1"/>
</dbReference>
<sequence>MGIKPVFHGFSRFVSVGLVNTLIHGSTFFVLHALMGFRQAPGNLAAFGMAASFSFYANARYTFKLKATGSRYLLFVGFMGLLSLGVGYAADRLRLHGLITVTVFSAISLVCGFFYSKYFIFRERET</sequence>
<keyword evidence="3 8" id="KW-0812">Transmembrane</keyword>
<keyword evidence="2 7" id="KW-0813">Transport</keyword>
<comment type="subcellular location">
    <subcellularLocation>
        <location evidence="1">Membrane</location>
        <topology evidence="1">Multi-pass membrane protein</topology>
    </subcellularLocation>
</comment>
<dbReference type="InterPro" id="IPR016480">
    <property type="entry name" value="Glc_translocase_bactprenl-link"/>
</dbReference>
<comment type="similarity">
    <text evidence="7">Belongs to the gtrA family.</text>
</comment>
<feature type="transmembrane region" description="Helical" evidence="8">
    <location>
        <begin position="95"/>
        <end position="115"/>
    </location>
</feature>
<dbReference type="GO" id="GO:0005886">
    <property type="term" value="C:plasma membrane"/>
    <property type="evidence" value="ECO:0007669"/>
    <property type="project" value="TreeGrafter"/>
</dbReference>
<proteinExistence type="inferred from homology"/>
<feature type="transmembrane region" description="Helical" evidence="8">
    <location>
        <begin position="40"/>
        <end position="59"/>
    </location>
</feature>
<dbReference type="InterPro" id="IPR007267">
    <property type="entry name" value="GtrA_DPMS_TM"/>
</dbReference>
<reference evidence="10 11" key="1">
    <citation type="submission" date="2019-09" db="EMBL/GenBank/DDBJ databases">
        <authorList>
            <person name="Chandra G."/>
            <person name="Truman W A."/>
        </authorList>
    </citation>
    <scope>NUCLEOTIDE SEQUENCE [LARGE SCALE GENOMIC DNA]</scope>
    <source>
        <strain evidence="10">PS723</strain>
    </source>
</reference>
<dbReference type="RefSeq" id="WP_318183218.1">
    <property type="nucleotide sequence ID" value="NZ_CABVHY010000011.1"/>
</dbReference>
<evidence type="ECO:0000256" key="6">
    <source>
        <dbReference type="ARBA" id="ARBA00025595"/>
    </source>
</evidence>
<dbReference type="AlphaFoldDB" id="A0A5E7C6Q3"/>
<keyword evidence="5 8" id="KW-0472">Membrane</keyword>
<dbReference type="PANTHER" id="PTHR38459">
    <property type="entry name" value="PROPHAGE BACTOPRENOL-LINKED GLUCOSE TRANSLOCASE HOMOLOG"/>
    <property type="match status" value="1"/>
</dbReference>
<name>A0A5E7C6Q3_PSEFL</name>
<evidence type="ECO:0000256" key="2">
    <source>
        <dbReference type="ARBA" id="ARBA00022448"/>
    </source>
</evidence>
<evidence type="ECO:0000313" key="11">
    <source>
        <dbReference type="Proteomes" id="UP000379480"/>
    </source>
</evidence>
<evidence type="ECO:0000256" key="4">
    <source>
        <dbReference type="ARBA" id="ARBA00022989"/>
    </source>
</evidence>
<dbReference type="Proteomes" id="UP000379480">
    <property type="component" value="Unassembled WGS sequence"/>
</dbReference>
<dbReference type="EMBL" id="CABVHY010000011">
    <property type="protein sequence ID" value="VVN99925.1"/>
    <property type="molecule type" value="Genomic_DNA"/>
</dbReference>
<dbReference type="GO" id="GO:0000271">
    <property type="term" value="P:polysaccharide biosynthetic process"/>
    <property type="evidence" value="ECO:0007669"/>
    <property type="project" value="InterPro"/>
</dbReference>
<evidence type="ECO:0000256" key="3">
    <source>
        <dbReference type="ARBA" id="ARBA00022692"/>
    </source>
</evidence>
<dbReference type="PIRSF" id="PIRSF006298">
    <property type="entry name" value="GtrA_prd"/>
    <property type="match status" value="1"/>
</dbReference>